<accession>A0A2P5DY70</accession>
<comment type="caution">
    <text evidence="1">The sequence shown here is derived from an EMBL/GenBank/DDBJ whole genome shotgun (WGS) entry which is preliminary data.</text>
</comment>
<dbReference type="EMBL" id="JXTB01000010">
    <property type="protein sequence ID" value="PON78229.1"/>
    <property type="molecule type" value="Genomic_DNA"/>
</dbReference>
<reference evidence="2" key="1">
    <citation type="submission" date="2016-06" db="EMBL/GenBank/DDBJ databases">
        <title>Parallel loss of symbiosis genes in relatives of nitrogen-fixing non-legume Parasponia.</title>
        <authorList>
            <person name="Van Velzen R."/>
            <person name="Holmer R."/>
            <person name="Bu F."/>
            <person name="Rutten L."/>
            <person name="Van Zeijl A."/>
            <person name="Liu W."/>
            <person name="Santuari L."/>
            <person name="Cao Q."/>
            <person name="Sharma T."/>
            <person name="Shen D."/>
            <person name="Roswanjaya Y."/>
            <person name="Wardhani T."/>
            <person name="Kalhor M.S."/>
            <person name="Jansen J."/>
            <person name="Van den Hoogen J."/>
            <person name="Gungor B."/>
            <person name="Hartog M."/>
            <person name="Hontelez J."/>
            <person name="Verver J."/>
            <person name="Yang W.-C."/>
            <person name="Schijlen E."/>
            <person name="Repin R."/>
            <person name="Schilthuizen M."/>
            <person name="Schranz E."/>
            <person name="Heidstra R."/>
            <person name="Miyata K."/>
            <person name="Fedorova E."/>
            <person name="Kohlen W."/>
            <person name="Bisseling T."/>
            <person name="Smit S."/>
            <person name="Geurts R."/>
        </authorList>
    </citation>
    <scope>NUCLEOTIDE SEQUENCE [LARGE SCALE GENOMIC DNA]</scope>
    <source>
        <strain evidence="2">cv. WU1-14</strain>
    </source>
</reference>
<organism evidence="1 2">
    <name type="scientific">Parasponia andersonii</name>
    <name type="common">Sponia andersonii</name>
    <dbReference type="NCBI Taxonomy" id="3476"/>
    <lineage>
        <taxon>Eukaryota</taxon>
        <taxon>Viridiplantae</taxon>
        <taxon>Streptophyta</taxon>
        <taxon>Embryophyta</taxon>
        <taxon>Tracheophyta</taxon>
        <taxon>Spermatophyta</taxon>
        <taxon>Magnoliopsida</taxon>
        <taxon>eudicotyledons</taxon>
        <taxon>Gunneridae</taxon>
        <taxon>Pentapetalae</taxon>
        <taxon>rosids</taxon>
        <taxon>fabids</taxon>
        <taxon>Rosales</taxon>
        <taxon>Cannabaceae</taxon>
        <taxon>Parasponia</taxon>
    </lineage>
</organism>
<dbReference type="AlphaFoldDB" id="A0A2P5DY70"/>
<dbReference type="OrthoDB" id="10330463at2759"/>
<keyword evidence="2" id="KW-1185">Reference proteome</keyword>
<dbReference type="Proteomes" id="UP000237105">
    <property type="component" value="Unassembled WGS sequence"/>
</dbReference>
<proteinExistence type="predicted"/>
<sequence length="65" mass="7348">MGLTIQVRSVSMQLHRMLLGVKIRKGVVLDNSTSYTQIAPVPRTLDHESIHITSYRYATHSVVQL</sequence>
<gene>
    <name evidence="1" type="ORF">PanWU01x14_022110</name>
</gene>
<evidence type="ECO:0000313" key="1">
    <source>
        <dbReference type="EMBL" id="PON78229.1"/>
    </source>
</evidence>
<protein>
    <submittedName>
        <fullName evidence="1">Uncharacterized protein</fullName>
    </submittedName>
</protein>
<evidence type="ECO:0000313" key="2">
    <source>
        <dbReference type="Proteomes" id="UP000237105"/>
    </source>
</evidence>
<name>A0A2P5DY70_PARAD</name>